<evidence type="ECO:0000256" key="1">
    <source>
        <dbReference type="SAM" id="Phobius"/>
    </source>
</evidence>
<organism evidence="2 3">
    <name type="scientific">Clostridium thailandense</name>
    <dbReference type="NCBI Taxonomy" id="2794346"/>
    <lineage>
        <taxon>Bacteria</taxon>
        <taxon>Bacillati</taxon>
        <taxon>Bacillota</taxon>
        <taxon>Clostridia</taxon>
        <taxon>Eubacteriales</taxon>
        <taxon>Clostridiaceae</taxon>
        <taxon>Clostridium</taxon>
    </lineage>
</organism>
<dbReference type="Proteomes" id="UP000694308">
    <property type="component" value="Unassembled WGS sequence"/>
</dbReference>
<keyword evidence="1" id="KW-0812">Transmembrane</keyword>
<dbReference type="AlphaFoldDB" id="A0A949TYX2"/>
<name>A0A949TYX2_9CLOT</name>
<evidence type="ECO:0000313" key="2">
    <source>
        <dbReference type="EMBL" id="MBV7276191.1"/>
    </source>
</evidence>
<proteinExistence type="predicted"/>
<protein>
    <submittedName>
        <fullName evidence="2">Uncharacterized protein</fullName>
    </submittedName>
</protein>
<comment type="caution">
    <text evidence="2">The sequence shown here is derived from an EMBL/GenBank/DDBJ whole genome shotgun (WGS) entry which is preliminary data.</text>
</comment>
<keyword evidence="3" id="KW-1185">Reference proteome</keyword>
<feature type="transmembrane region" description="Helical" evidence="1">
    <location>
        <begin position="12"/>
        <end position="31"/>
    </location>
</feature>
<keyword evidence="1" id="KW-0472">Membrane</keyword>
<reference evidence="2" key="1">
    <citation type="submission" date="2020-12" db="EMBL/GenBank/DDBJ databases">
        <title>Clostridium thailandense sp. nov., a novel acetogenic bacterium isolated from peat land soil in Thailand.</title>
        <authorList>
            <person name="Chaikitkaew S."/>
            <person name="Birkeland N.K."/>
        </authorList>
    </citation>
    <scope>NUCLEOTIDE SEQUENCE</scope>
    <source>
        <strain evidence="2">PL3</strain>
    </source>
</reference>
<gene>
    <name evidence="2" type="ORF">I6U48_25235</name>
</gene>
<sequence>MWGGNSLKALRNGIISCITTIVVFTGMYLFCHSTPERLIRTDLFFTGHLIGAFTTDVFKNGMDLQYGQFYSCKNPGIGPDHYAFFKKNGFWYINRNGTGGG</sequence>
<accession>A0A949TYX2</accession>
<keyword evidence="1" id="KW-1133">Transmembrane helix</keyword>
<evidence type="ECO:0000313" key="3">
    <source>
        <dbReference type="Proteomes" id="UP000694308"/>
    </source>
</evidence>
<dbReference type="EMBL" id="JAEEGC010000162">
    <property type="protein sequence ID" value="MBV7276191.1"/>
    <property type="molecule type" value="Genomic_DNA"/>
</dbReference>